<dbReference type="GO" id="GO:0047617">
    <property type="term" value="F:fatty acyl-CoA hydrolase activity"/>
    <property type="evidence" value="ECO:0007669"/>
    <property type="project" value="InterPro"/>
</dbReference>
<dbReference type="GO" id="GO:0006637">
    <property type="term" value="P:acyl-CoA metabolic process"/>
    <property type="evidence" value="ECO:0007669"/>
    <property type="project" value="InterPro"/>
</dbReference>
<dbReference type="CDD" id="cd03444">
    <property type="entry name" value="Thioesterase_II_repeat1"/>
    <property type="match status" value="1"/>
</dbReference>
<dbReference type="InterPro" id="IPR049450">
    <property type="entry name" value="ACOT8-like_C"/>
</dbReference>
<sequence length="101" mass="11372">MIEQLRNVEVDAHGHVVPARAAAGRPEVGMMVSLDHTIYFHRPLDFRADDWIFTECESPWAGDGRGLVHQRMYTREGVLIATCIQEGLVRLKQDTPSASKL</sequence>
<keyword evidence="3" id="KW-1185">Reference proteome</keyword>
<dbReference type="Gene3D" id="3.10.129.10">
    <property type="entry name" value="Hotdog Thioesterase"/>
    <property type="match status" value="1"/>
</dbReference>
<dbReference type="AlphaFoldDB" id="A0A9W7W6T1"/>
<dbReference type="GO" id="GO:0009062">
    <property type="term" value="P:fatty acid catabolic process"/>
    <property type="evidence" value="ECO:0007669"/>
    <property type="project" value="TreeGrafter"/>
</dbReference>
<reference evidence="2 3" key="1">
    <citation type="journal article" date="2018" name="IMA Fungus">
        <title>IMA Genome-F 10: Nine draft genome sequences of Claviceps purpurea s.lat., including C. arundinis, C. humidiphila, and C. cf. spartinae, pseudomolecules for the pitch canker pathogen Fusarium circinatum, draft genome of Davidsoniella eucalypti, Grosmannia galeiformis, Quambalaria eucalypti, and Teratosphaeria destructans.</title>
        <authorList>
            <person name="Wingfield B.D."/>
            <person name="Liu M."/>
            <person name="Nguyen H.D."/>
            <person name="Lane F.A."/>
            <person name="Morgan S.W."/>
            <person name="De Vos L."/>
            <person name="Wilken P.M."/>
            <person name="Duong T.A."/>
            <person name="Aylward J."/>
            <person name="Coetzee M.P."/>
            <person name="Dadej K."/>
            <person name="De Beer Z.W."/>
            <person name="Findlay W."/>
            <person name="Havenga M."/>
            <person name="Kolarik M."/>
            <person name="Menzies J.G."/>
            <person name="Naidoo K."/>
            <person name="Pochopski O."/>
            <person name="Shoukouhi P."/>
            <person name="Santana Q.C."/>
            <person name="Seifert K.A."/>
            <person name="Soal N."/>
            <person name="Steenkamp E.T."/>
            <person name="Tatham C.T."/>
            <person name="van der Nest M.A."/>
            <person name="Wingfield M.J."/>
        </authorList>
    </citation>
    <scope>NUCLEOTIDE SEQUENCE [LARGE SCALE GENOMIC DNA]</scope>
    <source>
        <strain evidence="2">CMW44962</strain>
    </source>
</reference>
<proteinExistence type="predicted"/>
<dbReference type="GO" id="GO:0005782">
    <property type="term" value="C:peroxisomal matrix"/>
    <property type="evidence" value="ECO:0007669"/>
    <property type="project" value="UniProtKB-SubCell"/>
</dbReference>
<accession>A0A9W7W6T1</accession>
<dbReference type="Pfam" id="PF20789">
    <property type="entry name" value="4HBT_3C"/>
    <property type="match status" value="1"/>
</dbReference>
<protein>
    <submittedName>
        <fullName evidence="2">Acyl-CoA thioesterase</fullName>
    </submittedName>
</protein>
<organism evidence="2 3">
    <name type="scientific">Teratosphaeria destructans</name>
    <dbReference type="NCBI Taxonomy" id="418781"/>
    <lineage>
        <taxon>Eukaryota</taxon>
        <taxon>Fungi</taxon>
        <taxon>Dikarya</taxon>
        <taxon>Ascomycota</taxon>
        <taxon>Pezizomycotina</taxon>
        <taxon>Dothideomycetes</taxon>
        <taxon>Dothideomycetidae</taxon>
        <taxon>Mycosphaerellales</taxon>
        <taxon>Teratosphaeriaceae</taxon>
        <taxon>Teratosphaeria</taxon>
    </lineage>
</organism>
<comment type="caution">
    <text evidence="2">The sequence shown here is derived from an EMBL/GenBank/DDBJ whole genome shotgun (WGS) entry which is preliminary data.</text>
</comment>
<dbReference type="InterPro" id="IPR029069">
    <property type="entry name" value="HotDog_dom_sf"/>
</dbReference>
<evidence type="ECO:0000313" key="2">
    <source>
        <dbReference type="EMBL" id="KAH9844971.1"/>
    </source>
</evidence>
<feature type="domain" description="Acyl-CoA thioesterase-like C-terminal" evidence="1">
    <location>
        <begin position="18"/>
        <end position="89"/>
    </location>
</feature>
<dbReference type="InterPro" id="IPR003703">
    <property type="entry name" value="Acyl_CoA_thio"/>
</dbReference>
<name>A0A9W7W6T1_9PEZI</name>
<dbReference type="EMBL" id="RIBY02000180">
    <property type="protein sequence ID" value="KAH9844971.1"/>
    <property type="molecule type" value="Genomic_DNA"/>
</dbReference>
<dbReference type="PANTHER" id="PTHR11066">
    <property type="entry name" value="ACYL-COA THIOESTERASE"/>
    <property type="match status" value="1"/>
</dbReference>
<evidence type="ECO:0000259" key="1">
    <source>
        <dbReference type="Pfam" id="PF20789"/>
    </source>
</evidence>
<reference evidence="2 3" key="2">
    <citation type="journal article" date="2021" name="Curr. Genet.">
        <title>Genetic response to nitrogen starvation in the aggressive Eucalyptus foliar pathogen Teratosphaeria destructans.</title>
        <authorList>
            <person name="Havenga M."/>
            <person name="Wingfield B.D."/>
            <person name="Wingfield M.J."/>
            <person name="Dreyer L.L."/>
            <person name="Roets F."/>
            <person name="Aylward J."/>
        </authorList>
    </citation>
    <scope>NUCLEOTIDE SEQUENCE [LARGE SCALE GENOMIC DNA]</scope>
    <source>
        <strain evidence="2">CMW44962</strain>
    </source>
</reference>
<dbReference type="SUPFAM" id="SSF54637">
    <property type="entry name" value="Thioesterase/thiol ester dehydrase-isomerase"/>
    <property type="match status" value="1"/>
</dbReference>
<dbReference type="PANTHER" id="PTHR11066:SF34">
    <property type="entry name" value="ACYL-COENZYME A THIOESTERASE 8"/>
    <property type="match status" value="1"/>
</dbReference>
<gene>
    <name evidence="2" type="ORF">Tdes44962_MAKER06956</name>
</gene>
<dbReference type="OrthoDB" id="68328at2759"/>
<dbReference type="Proteomes" id="UP001138500">
    <property type="component" value="Unassembled WGS sequence"/>
</dbReference>
<evidence type="ECO:0000313" key="3">
    <source>
        <dbReference type="Proteomes" id="UP001138500"/>
    </source>
</evidence>